<dbReference type="PANTHER" id="PTHR31569">
    <property type="entry name" value="SWIM-TYPE DOMAIN-CONTAINING PROTEIN"/>
    <property type="match status" value="1"/>
</dbReference>
<comment type="caution">
    <text evidence="3">The sequence shown here is derived from an EMBL/GenBank/DDBJ whole genome shotgun (WGS) entry which is preliminary data.</text>
</comment>
<dbReference type="AlphaFoldDB" id="A0AA38SPF5"/>
<dbReference type="Proteomes" id="UP001172457">
    <property type="component" value="Chromosome 6"/>
</dbReference>
<gene>
    <name evidence="3" type="ORF">OSB04_025281</name>
</gene>
<evidence type="ECO:0000259" key="2">
    <source>
        <dbReference type="PROSITE" id="PS50802"/>
    </source>
</evidence>
<feature type="domain" description="OTU" evidence="2">
    <location>
        <begin position="543"/>
        <end position="679"/>
    </location>
</feature>
<keyword evidence="4" id="KW-1185">Reference proteome</keyword>
<feature type="region of interest" description="Disordered" evidence="1">
    <location>
        <begin position="467"/>
        <end position="497"/>
    </location>
</feature>
<dbReference type="InterPro" id="IPR038765">
    <property type="entry name" value="Papain-like_cys_pep_sf"/>
</dbReference>
<dbReference type="GO" id="GO:0003918">
    <property type="term" value="F:DNA topoisomerase type II (double strand cut, ATP-hydrolyzing) activity"/>
    <property type="evidence" value="ECO:0007669"/>
    <property type="project" value="InterPro"/>
</dbReference>
<dbReference type="InterPro" id="IPR014842">
    <property type="entry name" value="AFT"/>
</dbReference>
<feature type="compositionally biased region" description="Basic residues" evidence="1">
    <location>
        <begin position="473"/>
        <end position="482"/>
    </location>
</feature>
<dbReference type="InterPro" id="IPR003323">
    <property type="entry name" value="OTU_dom"/>
</dbReference>
<dbReference type="GO" id="GO:0003677">
    <property type="term" value="F:DNA binding"/>
    <property type="evidence" value="ECO:0007669"/>
    <property type="project" value="InterPro"/>
</dbReference>
<dbReference type="Gene3D" id="3.90.199.10">
    <property type="entry name" value="Topoisomerase II, domain 5"/>
    <property type="match status" value="3"/>
</dbReference>
<dbReference type="Pfam" id="PF08731">
    <property type="entry name" value="AFT"/>
    <property type="match status" value="1"/>
</dbReference>
<dbReference type="GO" id="GO:0005524">
    <property type="term" value="F:ATP binding"/>
    <property type="evidence" value="ECO:0007669"/>
    <property type="project" value="InterPro"/>
</dbReference>
<protein>
    <recommendedName>
        <fullName evidence="2">OTU domain-containing protein</fullName>
    </recommendedName>
</protein>
<dbReference type="PROSITE" id="PS50802">
    <property type="entry name" value="OTU"/>
    <property type="match status" value="1"/>
</dbReference>
<dbReference type="GO" id="GO:0010106">
    <property type="term" value="P:cellular response to iron ion starvation"/>
    <property type="evidence" value="ECO:0007669"/>
    <property type="project" value="InterPro"/>
</dbReference>
<dbReference type="InterPro" id="IPR013758">
    <property type="entry name" value="Topo_IIA_A/C_ab"/>
</dbReference>
<dbReference type="PANTHER" id="PTHR31569:SF4">
    <property type="entry name" value="SWIM-TYPE DOMAIN-CONTAINING PROTEIN"/>
    <property type="match status" value="1"/>
</dbReference>
<dbReference type="CDD" id="cd22744">
    <property type="entry name" value="OTU"/>
    <property type="match status" value="1"/>
</dbReference>
<dbReference type="SUPFAM" id="SSF54001">
    <property type="entry name" value="Cysteine proteinases"/>
    <property type="match status" value="1"/>
</dbReference>
<name>A0AA38SPF5_9ASTR</name>
<sequence length="856" mass="98744">MSSSTDDAFVELEDTENMSSLMDGLPVVERKILLCALKKGLFKEVSVPFFADYVAKNALYVSDENDRNGFAIAIKDMAMAAHNINFLVPTWPPVDRTPTKDESVRKEDLKVKLSVITRHIFLEEDEYLPIIPMVLVNGYGFISMDSPYFVPRYNPKEDHRTYHMRVTELSEMLLSEALKRCTQNMILLDSIGESRKFDTPEQILEEFYKECNINLNQTTQGDDIHASKFSTDETFKSRQDLIDWVQRLGRSLGYIIVIKRSKITRKGIMSKVVLICDRGGKYRGNGSSCRHTGTKKINCPFKLAEKYSSMHDCWTVRVICDKHNHEAAEDMEGHPYAMRLTENELRLVEDLSRKNVKPRDILSTLKEQNPDNVSTLRKIYNARRRFWATEHKGQSIPLESIDGFWRKLDLSPCISVEDGDICCDDDVQMFTENFKKQPRSMKSNFLRKLREISVPWTTRICEPAVHTTTRGRPSLKSKVVKKSRVDPPYQEPHKHSCPDASSFMEFDVLANNEQARHSSYFHQNNYAHPYINQFPSILHPYIMRIHDVKGDGNCGFRAIAVCLGRHEDEWPSIRYDLMEELNMYKTEYLEVYGIEVWHQLYNSLNFFELDTFAPNEHWMDVFETALLIASRYNVILHSLTTVGSMTFFPLRSSPPPWYEHVAFTIGYVNGNHYVKISMADGHPMLSIVPNWFCFKYDCATAWATPYMTRGGCFDIIISAAFGTWDRTGQDGTKLSVPRLAQHGTEQEFTVPRLGLFKEVSVPFFADYVAKNALYVSDENDRNGFAIAIKDMAMAARNINFLVPTWPPVDRTPTKDESVRKEDLKVKLSVITRHIFLEEDECYLNYLKDDEQSVQPS</sequence>
<dbReference type="EMBL" id="JARYMX010000006">
    <property type="protein sequence ID" value="KAJ9545574.1"/>
    <property type="molecule type" value="Genomic_DNA"/>
</dbReference>
<dbReference type="InterPro" id="IPR052579">
    <property type="entry name" value="Zinc_finger_SWIM"/>
</dbReference>
<evidence type="ECO:0000313" key="4">
    <source>
        <dbReference type="Proteomes" id="UP001172457"/>
    </source>
</evidence>
<accession>A0AA38SPF5</accession>
<dbReference type="GO" id="GO:0006265">
    <property type="term" value="P:DNA topological change"/>
    <property type="evidence" value="ECO:0007669"/>
    <property type="project" value="InterPro"/>
</dbReference>
<evidence type="ECO:0000256" key="1">
    <source>
        <dbReference type="SAM" id="MobiDB-lite"/>
    </source>
</evidence>
<evidence type="ECO:0000313" key="3">
    <source>
        <dbReference type="EMBL" id="KAJ9545574.1"/>
    </source>
</evidence>
<dbReference type="GO" id="GO:0000981">
    <property type="term" value="F:DNA-binding transcription factor activity, RNA polymerase II-specific"/>
    <property type="evidence" value="ECO:0007669"/>
    <property type="project" value="InterPro"/>
</dbReference>
<feature type="non-terminal residue" evidence="3">
    <location>
        <position position="1"/>
    </location>
</feature>
<organism evidence="3 4">
    <name type="scientific">Centaurea solstitialis</name>
    <name type="common">yellow star-thistle</name>
    <dbReference type="NCBI Taxonomy" id="347529"/>
    <lineage>
        <taxon>Eukaryota</taxon>
        <taxon>Viridiplantae</taxon>
        <taxon>Streptophyta</taxon>
        <taxon>Embryophyta</taxon>
        <taxon>Tracheophyta</taxon>
        <taxon>Spermatophyta</taxon>
        <taxon>Magnoliopsida</taxon>
        <taxon>eudicotyledons</taxon>
        <taxon>Gunneridae</taxon>
        <taxon>Pentapetalae</taxon>
        <taxon>asterids</taxon>
        <taxon>campanulids</taxon>
        <taxon>Asterales</taxon>
        <taxon>Asteraceae</taxon>
        <taxon>Carduoideae</taxon>
        <taxon>Cardueae</taxon>
        <taxon>Centaureinae</taxon>
        <taxon>Centaurea</taxon>
    </lineage>
</organism>
<dbReference type="GO" id="GO:0045944">
    <property type="term" value="P:positive regulation of transcription by RNA polymerase II"/>
    <property type="evidence" value="ECO:0007669"/>
    <property type="project" value="InterPro"/>
</dbReference>
<proteinExistence type="predicted"/>
<dbReference type="Gene3D" id="3.90.70.80">
    <property type="match status" value="1"/>
</dbReference>
<reference evidence="3" key="1">
    <citation type="submission" date="2023-03" db="EMBL/GenBank/DDBJ databases">
        <title>Chromosome-scale reference genome and RAD-based genetic map of yellow starthistle (Centaurea solstitialis) reveal putative structural variation and QTLs associated with invader traits.</title>
        <authorList>
            <person name="Reatini B."/>
            <person name="Cang F.A."/>
            <person name="Jiang Q."/>
            <person name="Mckibben M.T.W."/>
            <person name="Barker M.S."/>
            <person name="Rieseberg L.H."/>
            <person name="Dlugosch K.M."/>
        </authorList>
    </citation>
    <scope>NUCLEOTIDE SEQUENCE</scope>
    <source>
        <strain evidence="3">CAN-66</strain>
        <tissue evidence="3">Leaf</tissue>
    </source>
</reference>